<evidence type="ECO:0000313" key="2">
    <source>
        <dbReference type="Proteomes" id="UP001642484"/>
    </source>
</evidence>
<proteinExistence type="predicted"/>
<dbReference type="Proteomes" id="UP001642484">
    <property type="component" value="Unassembled WGS sequence"/>
</dbReference>
<keyword evidence="2" id="KW-1185">Reference proteome</keyword>
<evidence type="ECO:0000313" key="1">
    <source>
        <dbReference type="EMBL" id="CAK8996818.1"/>
    </source>
</evidence>
<gene>
    <name evidence="1" type="ORF">CCMP2556_LOCUS4610</name>
</gene>
<protein>
    <submittedName>
        <fullName evidence="1">Uncharacterized protein</fullName>
    </submittedName>
</protein>
<name>A0ABP0I3G6_9DINO</name>
<comment type="caution">
    <text evidence="1">The sequence shown here is derived from an EMBL/GenBank/DDBJ whole genome shotgun (WGS) entry which is preliminary data.</text>
</comment>
<reference evidence="1 2" key="1">
    <citation type="submission" date="2024-02" db="EMBL/GenBank/DDBJ databases">
        <authorList>
            <person name="Chen Y."/>
            <person name="Shah S."/>
            <person name="Dougan E. K."/>
            <person name="Thang M."/>
            <person name="Chan C."/>
        </authorList>
    </citation>
    <scope>NUCLEOTIDE SEQUENCE [LARGE SCALE GENOMIC DNA]</scope>
</reference>
<accession>A0ABP0I3G6</accession>
<sequence>MVSLGVPTARFGAPPDPEKPEPHYPGVSALKFDALSALKVYRECVKRGEEIRANQLYLQADREWPVRHRRRVQDLLPGLASVAETYEHLGYTPDPITRRMVLPTAEPPPMLSSSRDASGRSSHHSSRGHSEKLQKPQKGVVLRSSSLPAFRSHFDAPRGGVCSWTSEQRESLLRERDMIKKSCGTQNRVFTFV</sequence>
<organism evidence="1 2">
    <name type="scientific">Durusdinium trenchii</name>
    <dbReference type="NCBI Taxonomy" id="1381693"/>
    <lineage>
        <taxon>Eukaryota</taxon>
        <taxon>Sar</taxon>
        <taxon>Alveolata</taxon>
        <taxon>Dinophyceae</taxon>
        <taxon>Suessiales</taxon>
        <taxon>Symbiodiniaceae</taxon>
        <taxon>Durusdinium</taxon>
    </lineage>
</organism>
<dbReference type="EMBL" id="CAXAMN010001892">
    <property type="protein sequence ID" value="CAK8996818.1"/>
    <property type="molecule type" value="Genomic_DNA"/>
</dbReference>
<dbReference type="GO" id="GO:0005840">
    <property type="term" value="C:ribosome"/>
    <property type="evidence" value="ECO:0007669"/>
    <property type="project" value="UniProtKB-KW"/>
</dbReference>